<dbReference type="PANTHER" id="PTHR12203:SF99">
    <property type="entry name" value="OS04G0534100 PROTEIN"/>
    <property type="match status" value="1"/>
</dbReference>
<reference evidence="3" key="1">
    <citation type="journal article" date="2015" name="Nat. Genet.">
        <title>The pineapple genome and the evolution of CAM photosynthesis.</title>
        <authorList>
            <person name="Ming R."/>
            <person name="VanBuren R."/>
            <person name="Wai C.M."/>
            <person name="Tang H."/>
            <person name="Schatz M.C."/>
            <person name="Bowers J.E."/>
            <person name="Lyons E."/>
            <person name="Wang M.L."/>
            <person name="Chen J."/>
            <person name="Biggers E."/>
            <person name="Zhang J."/>
            <person name="Huang L."/>
            <person name="Zhang L."/>
            <person name="Miao W."/>
            <person name="Zhang J."/>
            <person name="Ye Z."/>
            <person name="Miao C."/>
            <person name="Lin Z."/>
            <person name="Wang H."/>
            <person name="Zhou H."/>
            <person name="Yim W.C."/>
            <person name="Priest H.D."/>
            <person name="Zheng C."/>
            <person name="Woodhouse M."/>
            <person name="Edger P.P."/>
            <person name="Guyot R."/>
            <person name="Guo H.B."/>
            <person name="Guo H."/>
            <person name="Zheng G."/>
            <person name="Singh R."/>
            <person name="Sharma A."/>
            <person name="Min X."/>
            <person name="Zheng Y."/>
            <person name="Lee H."/>
            <person name="Gurtowski J."/>
            <person name="Sedlazeck F.J."/>
            <person name="Harkess A."/>
            <person name="McKain M.R."/>
            <person name="Liao Z."/>
            <person name="Fang J."/>
            <person name="Liu J."/>
            <person name="Zhang X."/>
            <person name="Zhang Q."/>
            <person name="Hu W."/>
            <person name="Qin Y."/>
            <person name="Wang K."/>
            <person name="Chen L.Y."/>
            <person name="Shirley N."/>
            <person name="Lin Y.R."/>
            <person name="Liu L.Y."/>
            <person name="Hernandez A.G."/>
            <person name="Wright C.L."/>
            <person name="Bulone V."/>
            <person name="Tuskan G.A."/>
            <person name="Heath K."/>
            <person name="Zee F."/>
            <person name="Moore P.H."/>
            <person name="Sunkar R."/>
            <person name="Leebens-Mack J.H."/>
            <person name="Mockler T."/>
            <person name="Bennetzen J.L."/>
            <person name="Freeling M."/>
            <person name="Sankoff D."/>
            <person name="Paterson A.H."/>
            <person name="Zhu X."/>
            <person name="Yang X."/>
            <person name="Smith J.A."/>
            <person name="Cushman J.C."/>
            <person name="Paull R.E."/>
            <person name="Yu Q."/>
        </authorList>
    </citation>
    <scope>NUCLEOTIDE SEQUENCE [LARGE SCALE GENOMIC DNA]</scope>
    <source>
        <strain evidence="3">cv. F153</strain>
    </source>
</reference>
<dbReference type="Pfam" id="PF05686">
    <property type="entry name" value="Glyco_transf_90"/>
    <property type="match status" value="1"/>
</dbReference>
<dbReference type="Proteomes" id="UP000515123">
    <property type="component" value="Linkage group 8"/>
</dbReference>
<dbReference type="RefSeq" id="XP_020093675.1">
    <property type="nucleotide sequence ID" value="XM_020238086.1"/>
</dbReference>
<dbReference type="OrthoDB" id="202415at2759"/>
<gene>
    <name evidence="4" type="primary">LOC109713847</name>
</gene>
<feature type="region of interest" description="Disordered" evidence="1">
    <location>
        <begin position="96"/>
        <end position="129"/>
    </location>
</feature>
<dbReference type="SMART" id="SM00672">
    <property type="entry name" value="CAP10"/>
    <property type="match status" value="1"/>
</dbReference>
<sequence length="570" mass="65355">MASRAAAAAAAAAAAMSRRFTKKWRSASHVSSAVFLFLLALLLGAIVSARWISVTSTMLSTTTTVTAAAAAAANPIKPESVAAATVKPIKFKSEPKLDSEPELFESKSESESEPESESKGEPNPTRLIPLSCSRANETSTFQSCPSPPLEITNVPSTSPPAQPRQQCPSYFRWIHEDLRPWRARGITRRAVESARRTANFRLVVLRGRAYVERYRPAFQTRDAFTLWGVLQLLRRYPGLVPDLDVMFDCVDWPVINADRYRNKAAASPPPLFRYCGNESTLDIVFPDWSFWGWPEINIKPWEELRKEIEEGNKQVKWMDREPYAYWKGNPAVAETRQQLMKCNVSDSYDWNARIYAQDWLKETHGGFKESTLASQCIHRYKIYIEGSAWSVSQKYIMACDSLTLLVKPNYYDFFTRGLMPVQHYWPIREEDKCRSIKFAVDWGNSHKQKVQSIGKEASDFVQENLKMDYVYDYMLHLLTEYSKLLRYKPTKPPLAVELCAESMACSAEGLDRKFMMDSMVSSIRDTGPCELPPPFKPAELKMLQRRKDDRIKQVEMWEQRAWENRPKKKL</sequence>
<evidence type="ECO:0000313" key="3">
    <source>
        <dbReference type="Proteomes" id="UP000515123"/>
    </source>
</evidence>
<accession>A0A6P5FKI7</accession>
<proteinExistence type="predicted"/>
<name>A0A6P5FKI7_ANACO</name>
<feature type="domain" description="Glycosyl transferase CAP10" evidence="2">
    <location>
        <begin position="239"/>
        <end position="488"/>
    </location>
</feature>
<organism evidence="3 4">
    <name type="scientific">Ananas comosus</name>
    <name type="common">Pineapple</name>
    <name type="synonym">Ananas ananas</name>
    <dbReference type="NCBI Taxonomy" id="4615"/>
    <lineage>
        <taxon>Eukaryota</taxon>
        <taxon>Viridiplantae</taxon>
        <taxon>Streptophyta</taxon>
        <taxon>Embryophyta</taxon>
        <taxon>Tracheophyta</taxon>
        <taxon>Spermatophyta</taxon>
        <taxon>Magnoliopsida</taxon>
        <taxon>Liliopsida</taxon>
        <taxon>Poales</taxon>
        <taxon>Bromeliaceae</taxon>
        <taxon>Bromelioideae</taxon>
        <taxon>Ananas</taxon>
    </lineage>
</organism>
<evidence type="ECO:0000313" key="4">
    <source>
        <dbReference type="RefSeq" id="XP_020093675.1"/>
    </source>
</evidence>
<feature type="compositionally biased region" description="Basic and acidic residues" evidence="1">
    <location>
        <begin position="96"/>
        <end position="120"/>
    </location>
</feature>
<evidence type="ECO:0000259" key="2">
    <source>
        <dbReference type="SMART" id="SM00672"/>
    </source>
</evidence>
<dbReference type="GeneID" id="109713847"/>
<dbReference type="PANTHER" id="PTHR12203">
    <property type="entry name" value="KDEL LYS-ASP-GLU-LEU CONTAINING - RELATED"/>
    <property type="match status" value="1"/>
</dbReference>
<reference evidence="4" key="2">
    <citation type="submission" date="2025-08" db="UniProtKB">
        <authorList>
            <consortium name="RefSeq"/>
        </authorList>
    </citation>
    <scope>IDENTIFICATION</scope>
    <source>
        <tissue evidence="4">Leaf</tissue>
    </source>
</reference>
<keyword evidence="3" id="KW-1185">Reference proteome</keyword>
<evidence type="ECO:0000256" key="1">
    <source>
        <dbReference type="SAM" id="MobiDB-lite"/>
    </source>
</evidence>
<protein>
    <submittedName>
        <fullName evidence="4">O-glucosyltransferase rumi homolog isoform X1</fullName>
    </submittedName>
</protein>
<dbReference type="InterPro" id="IPR051091">
    <property type="entry name" value="O-Glucosyltr/Glycosyltrsf_90"/>
</dbReference>
<dbReference type="AlphaFoldDB" id="A0A6P5FKI7"/>
<dbReference type="InterPro" id="IPR006598">
    <property type="entry name" value="CAP10"/>
</dbReference>